<evidence type="ECO:0000256" key="4">
    <source>
        <dbReference type="ARBA" id="ARBA00022723"/>
    </source>
</evidence>
<protein>
    <recommendedName>
        <fullName evidence="9">GTPase Obg</fullName>
        <ecNumber evidence="9">3.6.5.-</ecNumber>
    </recommendedName>
    <alternativeName>
        <fullName evidence="9">GTP-binding protein Obg</fullName>
    </alternativeName>
</protein>
<dbReference type="NCBIfam" id="TIGR03595">
    <property type="entry name" value="Obg_CgtA_exten"/>
    <property type="match status" value="1"/>
</dbReference>
<dbReference type="InterPro" id="IPR036346">
    <property type="entry name" value="GTP-bd_prot_GTP1/OBG_C_sf"/>
</dbReference>
<dbReference type="InterPro" id="IPR015349">
    <property type="entry name" value="OCT_dom"/>
</dbReference>
<comment type="cofactor">
    <cofactor evidence="1 9">
        <name>Mg(2+)</name>
        <dbReference type="ChEBI" id="CHEBI:18420"/>
    </cofactor>
</comment>
<dbReference type="EMBL" id="JBFSHR010000004">
    <property type="protein sequence ID" value="MEX6428603.1"/>
    <property type="molecule type" value="Genomic_DNA"/>
</dbReference>
<dbReference type="InterPro" id="IPR031167">
    <property type="entry name" value="G_OBG"/>
</dbReference>
<sequence>MAEFVDAAQVHVKAGNGGAGAVSFRREAHVDRGGPDGGDGGKGGDVILQVDPQLSSLIVFRDQPFRRAGDGAHGQGKKMHGANGRDQIVGVPLGTVVRGLDGTLLADLAEPGAAVVMARGGRGGAGNARFLSNRRRAPGFAEQGEVGEEYWFNLELKLKADVCLIGEPNVGKSSLIANISRARPKIADYAFTTLVPNLGVVRPPDATEYIVADIPGLIEGASEGRGLGHAFLRHVERAVALAVVVPADLDEQTMERQVLQLLHELTNYQETLGARPRVLVGTRLDLVDDENGARARLHRVGERCSVPMVGAVSNIDRRGMSEVIYGFAKIVDKARATSTTTVERMIYRPRPNFEVQVTRFGDTSFLVEGRDALHAVGLSDLGQADALAIVHARLERMGVFRMLRRLGCREGDLVKIGSFEFTFEED</sequence>
<dbReference type="InterPro" id="IPR006073">
    <property type="entry name" value="GTP-bd"/>
</dbReference>
<dbReference type="NCBIfam" id="NF008954">
    <property type="entry name" value="PRK12296.1"/>
    <property type="match status" value="1"/>
</dbReference>
<name>A0ABV3XZ64_9ACTN</name>
<evidence type="ECO:0000259" key="12">
    <source>
        <dbReference type="PROSITE" id="PS51883"/>
    </source>
</evidence>
<dbReference type="PROSITE" id="PS00905">
    <property type="entry name" value="GTP1_OBG"/>
    <property type="match status" value="1"/>
</dbReference>
<dbReference type="RefSeq" id="WP_369084144.1">
    <property type="nucleotide sequence ID" value="NZ_JBFSHR010000004.1"/>
</dbReference>
<evidence type="ECO:0000256" key="6">
    <source>
        <dbReference type="ARBA" id="ARBA00022801"/>
    </source>
</evidence>
<dbReference type="PROSITE" id="PS51881">
    <property type="entry name" value="OCT"/>
    <property type="match status" value="1"/>
</dbReference>
<keyword evidence="3 9" id="KW-0963">Cytoplasm</keyword>
<feature type="binding site" evidence="9">
    <location>
        <begin position="191"/>
        <end position="195"/>
    </location>
    <ligand>
        <name>GTP</name>
        <dbReference type="ChEBI" id="CHEBI:37565"/>
    </ligand>
</feature>
<proteinExistence type="inferred from homology"/>
<dbReference type="Gene3D" id="2.70.210.12">
    <property type="entry name" value="GTP1/OBG domain"/>
    <property type="match status" value="1"/>
</dbReference>
<feature type="binding site" evidence="9">
    <location>
        <begin position="282"/>
        <end position="285"/>
    </location>
    <ligand>
        <name>GTP</name>
        <dbReference type="ChEBI" id="CHEBI:37565"/>
    </ligand>
</feature>
<comment type="caution">
    <text evidence="13">The sequence shown here is derived from an EMBL/GenBank/DDBJ whole genome shotgun (WGS) entry which is preliminary data.</text>
</comment>
<gene>
    <name evidence="13" type="primary">obgE</name>
    <name evidence="9" type="synonym">obg</name>
    <name evidence="13" type="ORF">AB6A68_01960</name>
</gene>
<dbReference type="HAMAP" id="MF_01454">
    <property type="entry name" value="GTPase_Obg"/>
    <property type="match status" value="1"/>
</dbReference>
<evidence type="ECO:0000256" key="7">
    <source>
        <dbReference type="ARBA" id="ARBA00022842"/>
    </source>
</evidence>
<evidence type="ECO:0000256" key="1">
    <source>
        <dbReference type="ARBA" id="ARBA00001946"/>
    </source>
</evidence>
<feature type="binding site" evidence="9">
    <location>
        <begin position="313"/>
        <end position="315"/>
    </location>
    <ligand>
        <name>GTP</name>
        <dbReference type="ChEBI" id="CHEBI:37565"/>
    </ligand>
</feature>
<evidence type="ECO:0000256" key="5">
    <source>
        <dbReference type="ARBA" id="ARBA00022741"/>
    </source>
</evidence>
<dbReference type="InterPro" id="IPR036726">
    <property type="entry name" value="GTP1_OBG_dom_sf"/>
</dbReference>
<dbReference type="SUPFAM" id="SSF102741">
    <property type="entry name" value="Obg GTP-binding protein C-terminal domain"/>
    <property type="match status" value="1"/>
</dbReference>
<keyword evidence="7 9" id="KW-0460">Magnesium</keyword>
<dbReference type="CDD" id="cd01898">
    <property type="entry name" value="Obg"/>
    <property type="match status" value="1"/>
</dbReference>
<dbReference type="Pfam" id="PF01018">
    <property type="entry name" value="GTP1_OBG"/>
    <property type="match status" value="1"/>
</dbReference>
<accession>A0ABV3XZ64</accession>
<dbReference type="PANTHER" id="PTHR11702:SF31">
    <property type="entry name" value="MITOCHONDRIAL RIBOSOME-ASSOCIATED GTPASE 2"/>
    <property type="match status" value="1"/>
</dbReference>
<dbReference type="NCBIfam" id="TIGR02729">
    <property type="entry name" value="Obg_CgtA"/>
    <property type="match status" value="1"/>
</dbReference>
<dbReference type="Gene3D" id="3.40.50.300">
    <property type="entry name" value="P-loop containing nucleotide triphosphate hydrolases"/>
    <property type="match status" value="1"/>
</dbReference>
<dbReference type="PROSITE" id="PS51883">
    <property type="entry name" value="OBG"/>
    <property type="match status" value="1"/>
</dbReference>
<feature type="binding site" evidence="9">
    <location>
        <position position="173"/>
    </location>
    <ligand>
        <name>Mg(2+)</name>
        <dbReference type="ChEBI" id="CHEBI:18420"/>
    </ligand>
</feature>
<comment type="caution">
    <text evidence="9">Lacks conserved residue(s) required for the propagation of feature annotation.</text>
</comment>
<dbReference type="Pfam" id="PF09269">
    <property type="entry name" value="DUF1967"/>
    <property type="match status" value="1"/>
</dbReference>
<dbReference type="InterPro" id="IPR006074">
    <property type="entry name" value="GTP1-OBG_CS"/>
</dbReference>
<dbReference type="PANTHER" id="PTHR11702">
    <property type="entry name" value="DEVELOPMENTALLY REGULATED GTP-BINDING PROTEIN-RELATED"/>
    <property type="match status" value="1"/>
</dbReference>
<dbReference type="PRINTS" id="PR00326">
    <property type="entry name" value="GTP1OBG"/>
</dbReference>
<dbReference type="InterPro" id="IPR045086">
    <property type="entry name" value="OBG_GTPase"/>
</dbReference>
<dbReference type="NCBIfam" id="NF008955">
    <property type="entry name" value="PRK12297.1"/>
    <property type="match status" value="1"/>
</dbReference>
<keyword evidence="6 9" id="KW-0378">Hydrolase</keyword>
<organism evidence="13 14">
    <name type="scientific">Ferrimicrobium acidiphilum</name>
    <dbReference type="NCBI Taxonomy" id="121039"/>
    <lineage>
        <taxon>Bacteria</taxon>
        <taxon>Bacillati</taxon>
        <taxon>Actinomycetota</taxon>
        <taxon>Acidimicrobiia</taxon>
        <taxon>Acidimicrobiales</taxon>
        <taxon>Acidimicrobiaceae</taxon>
        <taxon>Ferrimicrobium</taxon>
    </lineage>
</organism>
<feature type="domain" description="OCT" evidence="11">
    <location>
        <begin position="347"/>
        <end position="425"/>
    </location>
</feature>
<evidence type="ECO:0000313" key="14">
    <source>
        <dbReference type="Proteomes" id="UP001560267"/>
    </source>
</evidence>
<dbReference type="Proteomes" id="UP001560267">
    <property type="component" value="Unassembled WGS sequence"/>
</dbReference>
<feature type="binding site" evidence="9">
    <location>
        <begin position="213"/>
        <end position="216"/>
    </location>
    <ligand>
        <name>GTP</name>
        <dbReference type="ChEBI" id="CHEBI:37565"/>
    </ligand>
</feature>
<evidence type="ECO:0000256" key="8">
    <source>
        <dbReference type="ARBA" id="ARBA00023134"/>
    </source>
</evidence>
<comment type="subcellular location">
    <subcellularLocation>
        <location evidence="9">Cytoplasm</location>
    </subcellularLocation>
</comment>
<comment type="subunit">
    <text evidence="9">Monomer.</text>
</comment>
<keyword evidence="8 9" id="KW-0342">GTP-binding</keyword>
<evidence type="ECO:0000259" key="11">
    <source>
        <dbReference type="PROSITE" id="PS51881"/>
    </source>
</evidence>
<dbReference type="EC" id="3.6.5.-" evidence="9"/>
<dbReference type="Pfam" id="PF01926">
    <property type="entry name" value="MMR_HSR1"/>
    <property type="match status" value="1"/>
</dbReference>
<keyword evidence="4 9" id="KW-0479">Metal-binding</keyword>
<dbReference type="InterPro" id="IPR006169">
    <property type="entry name" value="GTP1_OBG_dom"/>
</dbReference>
<feature type="binding site" evidence="9">
    <location>
        <position position="193"/>
    </location>
    <ligand>
        <name>Mg(2+)</name>
        <dbReference type="ChEBI" id="CHEBI:18420"/>
    </ligand>
</feature>
<comment type="similarity">
    <text evidence="2 9">Belongs to the TRAFAC class OBG-HflX-like GTPase superfamily. OBG GTPase family.</text>
</comment>
<dbReference type="Gene3D" id="3.30.300.350">
    <property type="entry name" value="GTP-binding protein OBG, C-terminal domain"/>
    <property type="match status" value="1"/>
</dbReference>
<comment type="function">
    <text evidence="9">An essential GTPase which binds GTP, GDP and possibly (p)ppGpp with moderate affinity, with high nucleotide exchange rates and a fairly low GTP hydrolysis rate. Plays a role in control of the cell cycle, stress response, ribosome biogenesis and in those bacteria that undergo differentiation, in morphogenesis control.</text>
</comment>
<dbReference type="InterPro" id="IPR014100">
    <property type="entry name" value="GTP-bd_Obg/CgtA"/>
</dbReference>
<keyword evidence="14" id="KW-1185">Reference proteome</keyword>
<reference evidence="13 14" key="1">
    <citation type="submission" date="2024-07" db="EMBL/GenBank/DDBJ databases">
        <title>Draft Genome Sequence of Ferrimicrobium acidiphilum Strain YE2023, Isolated from a Pulp of Bioleach Reactor.</title>
        <authorList>
            <person name="Elkina Y.A."/>
            <person name="Bulaeva A.G."/>
            <person name="Beletsky A.V."/>
            <person name="Mardanov A.V."/>
        </authorList>
    </citation>
    <scope>NUCLEOTIDE SEQUENCE [LARGE SCALE GENOMIC DNA]</scope>
    <source>
        <strain evidence="13 14">YE2023</strain>
    </source>
</reference>
<evidence type="ECO:0000256" key="2">
    <source>
        <dbReference type="ARBA" id="ARBA00007699"/>
    </source>
</evidence>
<evidence type="ECO:0000259" key="10">
    <source>
        <dbReference type="PROSITE" id="PS51710"/>
    </source>
</evidence>
<evidence type="ECO:0000256" key="9">
    <source>
        <dbReference type="HAMAP-Rule" id="MF_01454"/>
    </source>
</evidence>
<dbReference type="NCBIfam" id="NF008956">
    <property type="entry name" value="PRK12299.1"/>
    <property type="match status" value="1"/>
</dbReference>
<feature type="domain" description="Obg" evidence="12">
    <location>
        <begin position="2"/>
        <end position="159"/>
    </location>
</feature>
<dbReference type="InterPro" id="IPR027417">
    <property type="entry name" value="P-loop_NTPase"/>
</dbReference>
<evidence type="ECO:0000256" key="3">
    <source>
        <dbReference type="ARBA" id="ARBA00022490"/>
    </source>
</evidence>
<dbReference type="SUPFAM" id="SSF52540">
    <property type="entry name" value="P-loop containing nucleoside triphosphate hydrolases"/>
    <property type="match status" value="1"/>
</dbReference>
<evidence type="ECO:0000313" key="13">
    <source>
        <dbReference type="EMBL" id="MEX6428603.1"/>
    </source>
</evidence>
<dbReference type="SUPFAM" id="SSF82051">
    <property type="entry name" value="Obg GTP-binding protein N-terminal domain"/>
    <property type="match status" value="1"/>
</dbReference>
<dbReference type="PROSITE" id="PS51710">
    <property type="entry name" value="G_OBG"/>
    <property type="match status" value="1"/>
</dbReference>
<feature type="domain" description="OBG-type G" evidence="10">
    <location>
        <begin position="160"/>
        <end position="332"/>
    </location>
</feature>
<keyword evidence="5 9" id="KW-0547">Nucleotide-binding</keyword>